<dbReference type="EMBL" id="CM000881">
    <property type="protein sequence ID" value="KQK05377.1"/>
    <property type="molecule type" value="Genomic_DNA"/>
</dbReference>
<dbReference type="eggNOG" id="ENOG502R59D">
    <property type="taxonomic scope" value="Eukaryota"/>
</dbReference>
<dbReference type="PANTHER" id="PTHR33782:SF3">
    <property type="entry name" value="OS05G0516700 PROTEIN"/>
    <property type="match status" value="1"/>
</dbReference>
<evidence type="ECO:0000313" key="3">
    <source>
        <dbReference type="EnsemblPlants" id="KQK05377"/>
    </source>
</evidence>
<dbReference type="HOGENOM" id="CLU_1483981_0_0_1"/>
<dbReference type="GeneID" id="104582614"/>
<dbReference type="EnsemblPlants" id="KQK05377">
    <property type="protein sequence ID" value="KQK05377"/>
    <property type="gene ID" value="BRADI_2g19740v3"/>
</dbReference>
<evidence type="ECO:0000313" key="4">
    <source>
        <dbReference type="Proteomes" id="UP000008810"/>
    </source>
</evidence>
<accession>I1HHK6</accession>
<protein>
    <submittedName>
        <fullName evidence="2 3">Uncharacterized protein</fullName>
    </submittedName>
</protein>
<dbReference type="AlphaFoldDB" id="I1HHK6"/>
<dbReference type="Proteomes" id="UP000008810">
    <property type="component" value="Chromosome 2"/>
</dbReference>
<keyword evidence="1" id="KW-1133">Transmembrane helix</keyword>
<reference evidence="2" key="2">
    <citation type="submission" date="2017-06" db="EMBL/GenBank/DDBJ databases">
        <title>WGS assembly of Brachypodium distachyon.</title>
        <authorList>
            <consortium name="The International Brachypodium Initiative"/>
            <person name="Lucas S."/>
            <person name="Harmon-Smith M."/>
            <person name="Lail K."/>
            <person name="Tice H."/>
            <person name="Grimwood J."/>
            <person name="Bruce D."/>
            <person name="Barry K."/>
            <person name="Shu S."/>
            <person name="Lindquist E."/>
            <person name="Wang M."/>
            <person name="Pitluck S."/>
            <person name="Vogel J.P."/>
            <person name="Garvin D.F."/>
            <person name="Mockler T.C."/>
            <person name="Schmutz J."/>
            <person name="Rokhsar D."/>
            <person name="Bevan M.W."/>
        </authorList>
    </citation>
    <scope>NUCLEOTIDE SEQUENCE</scope>
    <source>
        <strain evidence="2">Bd21</strain>
    </source>
</reference>
<keyword evidence="4" id="KW-1185">Reference proteome</keyword>
<dbReference type="KEGG" id="bdi:104582614"/>
<sequence length="182" mass="19176">MPMRVAPPGAARGGAIAAWGAPGVRSNHHVLGLGAARTVRFTRRAGGSSDRAAVLCRADASGGGSGEWDGRLVDEGMDTLRRRIREARAAAVSEDDVEEDDMGGADEWFPGEWTGLERQERRQHGSCYLAGAGVLRALLMRAPPGLLALLLLISVPASVLLVSAQLIRAVDSFSAALLHGRM</sequence>
<name>I1HHK6_BRADI</name>
<dbReference type="PANTHER" id="PTHR33782">
    <property type="entry name" value="OS01G0121600 PROTEIN"/>
    <property type="match status" value="1"/>
</dbReference>
<gene>
    <name evidence="3" type="primary">LOC104582614</name>
    <name evidence="2" type="ORF">BRADI_2g19740v3</name>
</gene>
<dbReference type="OMA" id="QAADSVW"/>
<proteinExistence type="predicted"/>
<evidence type="ECO:0000256" key="1">
    <source>
        <dbReference type="SAM" id="Phobius"/>
    </source>
</evidence>
<keyword evidence="1" id="KW-0812">Transmembrane</keyword>
<feature type="transmembrane region" description="Helical" evidence="1">
    <location>
        <begin position="146"/>
        <end position="167"/>
    </location>
</feature>
<dbReference type="RefSeq" id="XP_010231159.1">
    <property type="nucleotide sequence ID" value="XM_010232857.2"/>
</dbReference>
<dbReference type="Gramene" id="KQK05377">
    <property type="protein sequence ID" value="KQK05377"/>
    <property type="gene ID" value="BRADI_2g19740v3"/>
</dbReference>
<organism evidence="3">
    <name type="scientific">Brachypodium distachyon</name>
    <name type="common">Purple false brome</name>
    <name type="synonym">Trachynia distachya</name>
    <dbReference type="NCBI Taxonomy" id="15368"/>
    <lineage>
        <taxon>Eukaryota</taxon>
        <taxon>Viridiplantae</taxon>
        <taxon>Streptophyta</taxon>
        <taxon>Embryophyta</taxon>
        <taxon>Tracheophyta</taxon>
        <taxon>Spermatophyta</taxon>
        <taxon>Magnoliopsida</taxon>
        <taxon>Liliopsida</taxon>
        <taxon>Poales</taxon>
        <taxon>Poaceae</taxon>
        <taxon>BOP clade</taxon>
        <taxon>Pooideae</taxon>
        <taxon>Stipodae</taxon>
        <taxon>Brachypodieae</taxon>
        <taxon>Brachypodium</taxon>
    </lineage>
</organism>
<keyword evidence="1" id="KW-0472">Membrane</keyword>
<reference evidence="3" key="3">
    <citation type="submission" date="2018-08" db="UniProtKB">
        <authorList>
            <consortium name="EnsemblPlants"/>
        </authorList>
    </citation>
    <scope>IDENTIFICATION</scope>
    <source>
        <strain evidence="3">cv. Bd21</strain>
    </source>
</reference>
<reference evidence="2 3" key="1">
    <citation type="journal article" date="2010" name="Nature">
        <title>Genome sequencing and analysis of the model grass Brachypodium distachyon.</title>
        <authorList>
            <consortium name="International Brachypodium Initiative"/>
        </authorList>
    </citation>
    <scope>NUCLEOTIDE SEQUENCE [LARGE SCALE GENOMIC DNA]</scope>
    <source>
        <strain evidence="2">Bd21</strain>
        <strain evidence="3">cv. Bd21</strain>
    </source>
</reference>
<evidence type="ECO:0000313" key="2">
    <source>
        <dbReference type="EMBL" id="KQK05377.1"/>
    </source>
</evidence>